<feature type="signal peptide" evidence="1">
    <location>
        <begin position="1"/>
        <end position="30"/>
    </location>
</feature>
<keyword evidence="3" id="KW-1185">Reference proteome</keyword>
<protein>
    <submittedName>
        <fullName evidence="2">Membrane protein</fullName>
    </submittedName>
</protein>
<dbReference type="Proteomes" id="UP001354989">
    <property type="component" value="Chromosome"/>
</dbReference>
<sequence length="459" mass="50663">MQYYIIMSKKRISVVSLVLLWIACSFQAAAQMAQTPYSSMGIGSLNPQGFASNQGKAGVGIAQSSPWFINNLNPALLSNVNLTLIEVGGSYDGRTVHDEQYSQFSGSGNLSYISIAFPIMAGKWTMNFGFNPYSNINYRINQGTSPVMTGPLAPDGSAYIYRSQSLQGEGGLRTAYWSNGVRLNKNFSIGLKASYLFGFYTREQISSYRDERAFDLDPSVAEEAFRFSYLTAYQDKISVSDLAVQLGGRYRGKIGEKKWLNIGLTYDVQADLSGSREIALERRVSTGNPYAPEVIRQPILDDPGYTTDLPAKLGVGLAFEKEYKYSIALDFTQQDWSNHLQNSGSDAYSLGNAYKLALGGEFTPDMFSVRSYFSRVAYRAGLSFEQTPYLILNDNGGSTNVTEMAVSAGASFPVGYNFLSVAGAAGVRDGGDNAFRENYFQITLGVTFSERWFIRRKYD</sequence>
<proteinExistence type="predicted"/>
<reference evidence="2 3" key="1">
    <citation type="submission" date="2021-12" db="EMBL/GenBank/DDBJ databases">
        <title>Genome sequencing of bacteria with rrn-lacking chromosome and rrn-plasmid.</title>
        <authorList>
            <person name="Anda M."/>
            <person name="Iwasaki W."/>
        </authorList>
    </citation>
    <scope>NUCLEOTIDE SEQUENCE [LARGE SCALE GENOMIC DNA]</scope>
    <source>
        <strain evidence="2 3">NBRC 101262</strain>
    </source>
</reference>
<evidence type="ECO:0000313" key="3">
    <source>
        <dbReference type="Proteomes" id="UP001354989"/>
    </source>
</evidence>
<dbReference type="Gene3D" id="2.40.160.60">
    <property type="entry name" value="Outer membrane protein transport protein (OMPP1/FadL/TodX)"/>
    <property type="match status" value="1"/>
</dbReference>
<gene>
    <name evidence="2" type="ORF">PEPS_02840</name>
</gene>
<feature type="chain" id="PRO_5047473272" evidence="1">
    <location>
        <begin position="31"/>
        <end position="459"/>
    </location>
</feature>
<evidence type="ECO:0000313" key="2">
    <source>
        <dbReference type="EMBL" id="BDC98003.1"/>
    </source>
</evidence>
<dbReference type="EMBL" id="AP025292">
    <property type="protein sequence ID" value="BDC98003.1"/>
    <property type="molecule type" value="Genomic_DNA"/>
</dbReference>
<dbReference type="SUPFAM" id="SSF56935">
    <property type="entry name" value="Porins"/>
    <property type="match status" value="1"/>
</dbReference>
<evidence type="ECO:0000256" key="1">
    <source>
        <dbReference type="SAM" id="SignalP"/>
    </source>
</evidence>
<keyword evidence="1" id="KW-0732">Signal</keyword>
<accession>A0ABM7VBB8</accession>
<name>A0ABM7VBB8_9BACT</name>
<organism evidence="2 3">
    <name type="scientific">Persicobacter psychrovividus</name>
    <dbReference type="NCBI Taxonomy" id="387638"/>
    <lineage>
        <taxon>Bacteria</taxon>
        <taxon>Pseudomonadati</taxon>
        <taxon>Bacteroidota</taxon>
        <taxon>Cytophagia</taxon>
        <taxon>Cytophagales</taxon>
        <taxon>Persicobacteraceae</taxon>
        <taxon>Persicobacter</taxon>
    </lineage>
</organism>